<feature type="domain" description="SMP-30/Gluconolactonase/LRE-like region" evidence="1">
    <location>
        <begin position="23"/>
        <end position="295"/>
    </location>
</feature>
<comment type="caution">
    <text evidence="2">The sequence shown here is derived from an EMBL/GenBank/DDBJ whole genome shotgun (WGS) entry which is preliminary data.</text>
</comment>
<evidence type="ECO:0000313" key="3">
    <source>
        <dbReference type="Proteomes" id="UP001524642"/>
    </source>
</evidence>
<accession>A0ABT1XDE3</accession>
<dbReference type="InterPro" id="IPR013658">
    <property type="entry name" value="SGL"/>
</dbReference>
<dbReference type="PRINTS" id="PR01790">
    <property type="entry name" value="SMP30FAMILY"/>
</dbReference>
<dbReference type="Gene3D" id="2.120.10.30">
    <property type="entry name" value="TolB, C-terminal domain"/>
    <property type="match status" value="1"/>
</dbReference>
<dbReference type="InterPro" id="IPR005511">
    <property type="entry name" value="SMP-30"/>
</dbReference>
<dbReference type="InterPro" id="IPR011042">
    <property type="entry name" value="6-blade_b-propeller_TolB-like"/>
</dbReference>
<dbReference type="Pfam" id="PF08450">
    <property type="entry name" value="SGL"/>
    <property type="match status" value="1"/>
</dbReference>
<dbReference type="RefSeq" id="WP_257719105.1">
    <property type="nucleotide sequence ID" value="NZ_JANJOU010000034.1"/>
</dbReference>
<dbReference type="EMBL" id="JANJOU010000034">
    <property type="protein sequence ID" value="MCR0985458.1"/>
    <property type="molecule type" value="Genomic_DNA"/>
</dbReference>
<dbReference type="PANTHER" id="PTHR47572">
    <property type="entry name" value="LIPOPROTEIN-RELATED"/>
    <property type="match status" value="1"/>
</dbReference>
<dbReference type="Proteomes" id="UP001524642">
    <property type="component" value="Unassembled WGS sequence"/>
</dbReference>
<gene>
    <name evidence="2" type="ORF">NRP21_25735</name>
</gene>
<dbReference type="SUPFAM" id="SSF63829">
    <property type="entry name" value="Calcium-dependent phosphotriesterase"/>
    <property type="match status" value="1"/>
</dbReference>
<reference evidence="2 3" key="1">
    <citation type="submission" date="2022-06" db="EMBL/GenBank/DDBJ databases">
        <title>Roseomonas CN29.</title>
        <authorList>
            <person name="Cheng Y."/>
            <person name="He X."/>
        </authorList>
    </citation>
    <scope>NUCLEOTIDE SEQUENCE [LARGE SCALE GENOMIC DNA]</scope>
    <source>
        <strain evidence="2 3">CN29</strain>
    </source>
</reference>
<protein>
    <submittedName>
        <fullName evidence="2">SMP-30/gluconolactonase/LRE family protein</fullName>
    </submittedName>
</protein>
<sequence length="318" mass="33706">MNAFTKGGVMELVGREVARGLRFPEGPIWLPDGSLLVVEIEGGTLTRIAPSGHAEVVARLGGGPNGAAIGPDGACYVCNNGGFRWLEQADGYLRPVGIAEDYTGGRIERVDLGTGQVRILYTECDGKPLNGPNDIVFDAHGGFWFTDLGKVRARSMDRGAVYYARCDGSLIREVIFPSMTPNGVGLSPDGRTLYVAETETSRLWAYPVTAPGEVGLEAWPSPNGGRLLYGPPGYQRFDSLAVEADGNICVATLVHAGISVISPVGELVEFHAAPEPYCTNICFGGGGLRTAFITLSGTGRLIAVDWPRSGLPLQPRLG</sequence>
<proteinExistence type="predicted"/>
<evidence type="ECO:0000313" key="2">
    <source>
        <dbReference type="EMBL" id="MCR0985458.1"/>
    </source>
</evidence>
<dbReference type="InterPro" id="IPR051262">
    <property type="entry name" value="SMP-30/CGR1_Lactonase"/>
</dbReference>
<evidence type="ECO:0000259" key="1">
    <source>
        <dbReference type="Pfam" id="PF08450"/>
    </source>
</evidence>
<keyword evidence="3" id="KW-1185">Reference proteome</keyword>
<organism evidence="2 3">
    <name type="scientific">Roseomonas populi</name>
    <dbReference type="NCBI Taxonomy" id="3121582"/>
    <lineage>
        <taxon>Bacteria</taxon>
        <taxon>Pseudomonadati</taxon>
        <taxon>Pseudomonadota</taxon>
        <taxon>Alphaproteobacteria</taxon>
        <taxon>Acetobacterales</taxon>
        <taxon>Roseomonadaceae</taxon>
        <taxon>Roseomonas</taxon>
    </lineage>
</organism>
<name>A0ABT1XDE3_9PROT</name>
<dbReference type="PANTHER" id="PTHR47572:SF5">
    <property type="entry name" value="BLR2277 PROTEIN"/>
    <property type="match status" value="1"/>
</dbReference>